<feature type="site" description="Part of a proton relay during catalysis" evidence="12">
    <location>
        <position position="106"/>
    </location>
</feature>
<evidence type="ECO:0000256" key="1">
    <source>
        <dbReference type="ARBA" id="ARBA00003294"/>
    </source>
</evidence>
<accession>A0ABT0AWZ6</accession>
<evidence type="ECO:0000256" key="3">
    <source>
        <dbReference type="ARBA" id="ARBA00007592"/>
    </source>
</evidence>
<keyword evidence="10 12" id="KW-0704">Schiff base</keyword>
<dbReference type="HAMAP" id="MF_00418">
    <property type="entry name" value="DapA"/>
    <property type="match status" value="1"/>
</dbReference>
<comment type="pathway">
    <text evidence="2 12">Amino-acid biosynthesis; L-lysine biosynthesis via DAP pathway; (S)-tetrahydrodipicolinate from L-aspartate: step 3/4.</text>
</comment>
<dbReference type="CDD" id="cd00950">
    <property type="entry name" value="DHDPS"/>
    <property type="match status" value="1"/>
</dbReference>
<evidence type="ECO:0000256" key="7">
    <source>
        <dbReference type="ARBA" id="ARBA00022915"/>
    </source>
</evidence>
<comment type="similarity">
    <text evidence="3 12 13">Belongs to the DapA family.</text>
</comment>
<comment type="subunit">
    <text evidence="12">Homotetramer; dimer of dimers.</text>
</comment>
<evidence type="ECO:0000256" key="8">
    <source>
        <dbReference type="ARBA" id="ARBA00023154"/>
    </source>
</evidence>
<dbReference type="PROSITE" id="PS00665">
    <property type="entry name" value="DHDPS_1"/>
    <property type="match status" value="1"/>
</dbReference>
<sequence length="291" mass="31154">MFSGSIPALVTPFRDGSFDEPAFRRLVEWQIENGSSALVPCGTTGESPTISYEEHMRITDVCIEVAAGRVPVIAGAGSNSTTEAVMLARHAEEAGADAVLVVTPYYNKPNQEGLFQHFRHIHDAIGIPVVLYNIPGRSIVDLSLETMVRLADLPRIAGIKDATGDIGRVSDYRRAIGEDFCQLSGNDESALAHFAHGGVGCISVTANVAPRLCADFQAACASGDMTAARALNDKLHPLHRAMFTDCSPGPVKYAMSRVLDWMVPEVRLPVVACNDKARDAVDAALEHAGLL</sequence>
<name>A0ABT0AWZ6_9SPHN</name>
<keyword evidence="9 12" id="KW-0456">Lyase</keyword>
<reference evidence="14" key="1">
    <citation type="submission" date="2022-03" db="EMBL/GenBank/DDBJ databases">
        <title>Identification of a novel bacterium isolated from mangrove sediments.</title>
        <authorList>
            <person name="Pan X."/>
        </authorList>
    </citation>
    <scope>NUCLEOTIDE SEQUENCE</scope>
    <source>
        <strain evidence="14">B2580</strain>
    </source>
</reference>
<feature type="site" description="Part of a proton relay during catalysis" evidence="12">
    <location>
        <position position="43"/>
    </location>
</feature>
<evidence type="ECO:0000256" key="13">
    <source>
        <dbReference type="PIRNR" id="PIRNR001365"/>
    </source>
</evidence>
<comment type="subcellular location">
    <subcellularLocation>
        <location evidence="12">Cytoplasm</location>
    </subcellularLocation>
</comment>
<comment type="catalytic activity">
    <reaction evidence="11 12">
        <text>L-aspartate 4-semialdehyde + pyruvate = (2S,4S)-4-hydroxy-2,3,4,5-tetrahydrodipicolinate + H2O + H(+)</text>
        <dbReference type="Rhea" id="RHEA:34171"/>
        <dbReference type="ChEBI" id="CHEBI:15361"/>
        <dbReference type="ChEBI" id="CHEBI:15377"/>
        <dbReference type="ChEBI" id="CHEBI:15378"/>
        <dbReference type="ChEBI" id="CHEBI:67139"/>
        <dbReference type="ChEBI" id="CHEBI:537519"/>
        <dbReference type="EC" id="4.3.3.7"/>
    </reaction>
</comment>
<keyword evidence="15" id="KW-1185">Reference proteome</keyword>
<keyword evidence="5 12" id="KW-0963">Cytoplasm</keyword>
<dbReference type="PROSITE" id="PS00666">
    <property type="entry name" value="DHDPS_2"/>
    <property type="match status" value="1"/>
</dbReference>
<dbReference type="InterPro" id="IPR005263">
    <property type="entry name" value="DapA"/>
</dbReference>
<feature type="active site" description="Proton donor/acceptor" evidence="12">
    <location>
        <position position="132"/>
    </location>
</feature>
<dbReference type="SUPFAM" id="SSF51569">
    <property type="entry name" value="Aldolase"/>
    <property type="match status" value="1"/>
</dbReference>
<dbReference type="Proteomes" id="UP001162880">
    <property type="component" value="Unassembled WGS sequence"/>
</dbReference>
<dbReference type="SMART" id="SM01130">
    <property type="entry name" value="DHDPS"/>
    <property type="match status" value="1"/>
</dbReference>
<protein>
    <recommendedName>
        <fullName evidence="4 12">4-hydroxy-tetrahydrodipicolinate synthase</fullName>
        <shortName evidence="12">HTPA synthase</shortName>
        <ecNumber evidence="4 12">4.3.3.7</ecNumber>
    </recommendedName>
</protein>
<dbReference type="InterPro" id="IPR013785">
    <property type="entry name" value="Aldolase_TIM"/>
</dbReference>
<dbReference type="EC" id="4.3.3.7" evidence="4 12"/>
<dbReference type="PIRSF" id="PIRSF001365">
    <property type="entry name" value="DHDPS"/>
    <property type="match status" value="1"/>
</dbReference>
<feature type="active site" description="Schiff-base intermediate with substrate" evidence="12">
    <location>
        <position position="160"/>
    </location>
</feature>
<evidence type="ECO:0000256" key="11">
    <source>
        <dbReference type="ARBA" id="ARBA00047836"/>
    </source>
</evidence>
<evidence type="ECO:0000256" key="12">
    <source>
        <dbReference type="HAMAP-Rule" id="MF_00418"/>
    </source>
</evidence>
<evidence type="ECO:0000256" key="5">
    <source>
        <dbReference type="ARBA" id="ARBA00022490"/>
    </source>
</evidence>
<comment type="caution">
    <text evidence="12">Was originally thought to be a dihydrodipicolinate synthase (DHDPS), catalyzing the condensation of (S)-aspartate-beta-semialdehyde [(S)-ASA] and pyruvate to dihydrodipicolinate (DHDP). However, it was shown in E.coli that the product of the enzymatic reaction is not dihydrodipicolinate but in fact (4S)-4-hydroxy-2,3,4,5-tetrahydro-(2S)-dipicolinic acid (HTPA), and that the consecutive dehydration reaction leading to DHDP is not spontaneous but catalyzed by DapB.</text>
</comment>
<evidence type="ECO:0000256" key="2">
    <source>
        <dbReference type="ARBA" id="ARBA00005120"/>
    </source>
</evidence>
<evidence type="ECO:0000256" key="10">
    <source>
        <dbReference type="ARBA" id="ARBA00023270"/>
    </source>
</evidence>
<dbReference type="EMBL" id="JALHLE010000001">
    <property type="protein sequence ID" value="MCJ2177138.1"/>
    <property type="molecule type" value="Genomic_DNA"/>
</dbReference>
<gene>
    <name evidence="12 14" type="primary">dapA</name>
    <name evidence="14" type="ORF">MTR64_01035</name>
</gene>
<feature type="binding site" evidence="12">
    <location>
        <position position="202"/>
    </location>
    <ligand>
        <name>pyruvate</name>
        <dbReference type="ChEBI" id="CHEBI:15361"/>
    </ligand>
</feature>
<dbReference type="Pfam" id="PF00701">
    <property type="entry name" value="DHDPS"/>
    <property type="match status" value="1"/>
</dbReference>
<organism evidence="14 15">
    <name type="scientific">Novosphingobium album</name>
    <name type="common">ex Hu et al. 2023</name>
    <dbReference type="NCBI Taxonomy" id="2930093"/>
    <lineage>
        <taxon>Bacteria</taxon>
        <taxon>Pseudomonadati</taxon>
        <taxon>Pseudomonadota</taxon>
        <taxon>Alphaproteobacteria</taxon>
        <taxon>Sphingomonadales</taxon>
        <taxon>Sphingomonadaceae</taxon>
        <taxon>Novosphingobium</taxon>
    </lineage>
</organism>
<dbReference type="Gene3D" id="3.20.20.70">
    <property type="entry name" value="Aldolase class I"/>
    <property type="match status" value="1"/>
</dbReference>
<dbReference type="NCBIfam" id="TIGR00674">
    <property type="entry name" value="dapA"/>
    <property type="match status" value="1"/>
</dbReference>
<dbReference type="PRINTS" id="PR00146">
    <property type="entry name" value="DHPICSNTHASE"/>
</dbReference>
<keyword evidence="6 12" id="KW-0028">Amino-acid biosynthesis</keyword>
<keyword evidence="8 12" id="KW-0457">Lysine biosynthesis</keyword>
<evidence type="ECO:0000256" key="6">
    <source>
        <dbReference type="ARBA" id="ARBA00022605"/>
    </source>
</evidence>
<evidence type="ECO:0000313" key="14">
    <source>
        <dbReference type="EMBL" id="MCJ2177138.1"/>
    </source>
</evidence>
<dbReference type="PANTHER" id="PTHR12128:SF66">
    <property type="entry name" value="4-HYDROXY-2-OXOGLUTARATE ALDOLASE, MITOCHONDRIAL"/>
    <property type="match status" value="1"/>
</dbReference>
<evidence type="ECO:0000256" key="9">
    <source>
        <dbReference type="ARBA" id="ARBA00023239"/>
    </source>
</evidence>
<dbReference type="GO" id="GO:0008840">
    <property type="term" value="F:4-hydroxy-tetrahydrodipicolinate synthase activity"/>
    <property type="evidence" value="ECO:0007669"/>
    <property type="project" value="UniProtKB-EC"/>
</dbReference>
<feature type="binding site" evidence="12">
    <location>
        <position position="44"/>
    </location>
    <ligand>
        <name>pyruvate</name>
        <dbReference type="ChEBI" id="CHEBI:15361"/>
    </ligand>
</feature>
<evidence type="ECO:0000256" key="4">
    <source>
        <dbReference type="ARBA" id="ARBA00012086"/>
    </source>
</evidence>
<dbReference type="PANTHER" id="PTHR12128">
    <property type="entry name" value="DIHYDRODIPICOLINATE SYNTHASE"/>
    <property type="match status" value="1"/>
</dbReference>
<dbReference type="InterPro" id="IPR020624">
    <property type="entry name" value="Schiff_base-form_aldolases_CS"/>
</dbReference>
<keyword evidence="7 12" id="KW-0220">Diaminopimelate biosynthesis</keyword>
<dbReference type="InterPro" id="IPR020625">
    <property type="entry name" value="Schiff_base-form_aldolases_AS"/>
</dbReference>
<dbReference type="RefSeq" id="WP_243989876.1">
    <property type="nucleotide sequence ID" value="NZ_JALHLE010000001.1"/>
</dbReference>
<proteinExistence type="inferred from homology"/>
<comment type="caution">
    <text evidence="14">The sequence shown here is derived from an EMBL/GenBank/DDBJ whole genome shotgun (WGS) entry which is preliminary data.</text>
</comment>
<comment type="function">
    <text evidence="1 12">Catalyzes the condensation of (S)-aspartate-beta-semialdehyde [(S)-ASA] and pyruvate to 4-hydroxy-tetrahydrodipicolinate (HTPA).</text>
</comment>
<dbReference type="InterPro" id="IPR002220">
    <property type="entry name" value="DapA-like"/>
</dbReference>
<evidence type="ECO:0000313" key="15">
    <source>
        <dbReference type="Proteomes" id="UP001162880"/>
    </source>
</evidence>